<reference evidence="1" key="1">
    <citation type="journal article" date="2014" name="Nat. Commun.">
        <title>The emerging biofuel crop Camelina sativa retains a highly undifferentiated hexaploid genome structure.</title>
        <authorList>
            <person name="Kagale S."/>
            <person name="Koh C."/>
            <person name="Nixon J."/>
            <person name="Bollina V."/>
            <person name="Clarke W.E."/>
            <person name="Tuteja R."/>
            <person name="Spillane C."/>
            <person name="Robinson S.J."/>
            <person name="Links M.G."/>
            <person name="Clarke C."/>
            <person name="Higgins E.E."/>
            <person name="Huebert T."/>
            <person name="Sharpe A.G."/>
            <person name="Parkin I.A."/>
        </authorList>
    </citation>
    <scope>NUCLEOTIDE SEQUENCE [LARGE SCALE GENOMIC DNA]</scope>
    <source>
        <strain evidence="1">cv. DH55</strain>
    </source>
</reference>
<evidence type="ECO:0000313" key="2">
    <source>
        <dbReference type="RefSeq" id="XP_010456795.1"/>
    </source>
</evidence>
<sequence length="200" mass="23664">MHNGEKIGGPRRGQHFFKPFVEMLEVYDMLELSGSGNRFTWGGRRGDHWIQSRLDRAFGNKDWFEIFPTSNQDFLEMRGSDHRPVLVKLVDSQEGYFHFDKRFLHKADIRRAITRAWKPGVSNGGLLVAQRIRDCRKVLSSWNKTNYVNSKDKIHQCEVALERVQSERWPNLQQVHILKRELAKAYRAEETYWRQHSKHG</sequence>
<accession>A0ABM0VIP3</accession>
<dbReference type="RefSeq" id="XP_010456795.1">
    <property type="nucleotide sequence ID" value="XM_010458493.1"/>
</dbReference>
<dbReference type="Proteomes" id="UP000694864">
    <property type="component" value="Chromosome 13"/>
</dbReference>
<organism evidence="1 2">
    <name type="scientific">Camelina sativa</name>
    <name type="common">False flax</name>
    <name type="synonym">Myagrum sativum</name>
    <dbReference type="NCBI Taxonomy" id="90675"/>
    <lineage>
        <taxon>Eukaryota</taxon>
        <taxon>Viridiplantae</taxon>
        <taxon>Streptophyta</taxon>
        <taxon>Embryophyta</taxon>
        <taxon>Tracheophyta</taxon>
        <taxon>Spermatophyta</taxon>
        <taxon>Magnoliopsida</taxon>
        <taxon>eudicotyledons</taxon>
        <taxon>Gunneridae</taxon>
        <taxon>Pentapetalae</taxon>
        <taxon>rosids</taxon>
        <taxon>malvids</taxon>
        <taxon>Brassicales</taxon>
        <taxon>Brassicaceae</taxon>
        <taxon>Camelineae</taxon>
        <taxon>Camelina</taxon>
    </lineage>
</organism>
<proteinExistence type="predicted"/>
<gene>
    <name evidence="2" type="primary">LOC104738297</name>
</gene>
<dbReference type="PANTHER" id="PTHR33710">
    <property type="entry name" value="BNAC02G09200D PROTEIN"/>
    <property type="match status" value="1"/>
</dbReference>
<reference evidence="2" key="2">
    <citation type="submission" date="2025-08" db="UniProtKB">
        <authorList>
            <consortium name="RefSeq"/>
        </authorList>
    </citation>
    <scope>IDENTIFICATION</scope>
    <source>
        <tissue evidence="2">Leaf</tissue>
    </source>
</reference>
<dbReference type="GeneID" id="104738297"/>
<dbReference type="SUPFAM" id="SSF56219">
    <property type="entry name" value="DNase I-like"/>
    <property type="match status" value="1"/>
</dbReference>
<protein>
    <submittedName>
        <fullName evidence="2">Uncharacterized protein LOC104738297</fullName>
    </submittedName>
</protein>
<dbReference type="Gene3D" id="3.60.10.10">
    <property type="entry name" value="Endonuclease/exonuclease/phosphatase"/>
    <property type="match status" value="1"/>
</dbReference>
<dbReference type="PANTHER" id="PTHR33710:SF62">
    <property type="entry name" value="DUF4283 DOMAIN PROTEIN"/>
    <property type="match status" value="1"/>
</dbReference>
<dbReference type="InterPro" id="IPR036691">
    <property type="entry name" value="Endo/exonu/phosph_ase_sf"/>
</dbReference>
<name>A0ABM0VIP3_CAMSA</name>
<evidence type="ECO:0000313" key="1">
    <source>
        <dbReference type="Proteomes" id="UP000694864"/>
    </source>
</evidence>
<keyword evidence="1" id="KW-1185">Reference proteome</keyword>